<protein>
    <recommendedName>
        <fullName evidence="3">Xylose isomerase-like TIM barrel domain-containing protein</fullName>
    </recommendedName>
</protein>
<sequence length="275" mass="32025">MKRKKCLKLISTDSIGWLGNPRQFIDLYKDYFKNGTFDGVEMIAFKPKGRLKDFISVFKKNNIPTISFHGKTGGENRLPAKYGIIMTIVNSFIFGIKELDRNFKDKEFLFHTPYLENEDIKKFIFKNKPKKLWIENHTYGKKGIEETIKLISEYRKSGINAHGMLDLFHLLANTSTSEMIDNWSKTIGDIEGYLGWFSGVHFPIGTRIDDSLPIDDMTDEMLKLFAKKIIPYIERIVFENQQKNLGLIFSTKSMLKKQKERNWTNFSRLKKAGIL</sequence>
<dbReference type="EMBL" id="LBSV01000001">
    <property type="protein sequence ID" value="KKQ26734.1"/>
    <property type="molecule type" value="Genomic_DNA"/>
</dbReference>
<accession>A0A0G0IRD9</accession>
<evidence type="ECO:0008006" key="3">
    <source>
        <dbReference type="Google" id="ProtNLM"/>
    </source>
</evidence>
<name>A0A0G0IRD9_9BACT</name>
<gene>
    <name evidence="1" type="ORF">US40_C0001G0083</name>
</gene>
<dbReference type="AlphaFoldDB" id="A0A0G0IRD9"/>
<dbReference type="Proteomes" id="UP000034917">
    <property type="component" value="Unassembled WGS sequence"/>
</dbReference>
<reference evidence="1 2" key="1">
    <citation type="journal article" date="2015" name="Nature">
        <title>rRNA introns, odd ribosomes, and small enigmatic genomes across a large radiation of phyla.</title>
        <authorList>
            <person name="Brown C.T."/>
            <person name="Hug L.A."/>
            <person name="Thomas B.C."/>
            <person name="Sharon I."/>
            <person name="Castelle C.J."/>
            <person name="Singh A."/>
            <person name="Wilkins M.J."/>
            <person name="Williams K.H."/>
            <person name="Banfield J.F."/>
        </authorList>
    </citation>
    <scope>NUCLEOTIDE SEQUENCE [LARGE SCALE GENOMIC DNA]</scope>
</reference>
<comment type="caution">
    <text evidence="1">The sequence shown here is derived from an EMBL/GenBank/DDBJ whole genome shotgun (WGS) entry which is preliminary data.</text>
</comment>
<proteinExistence type="predicted"/>
<organism evidence="1 2">
    <name type="scientific">Candidatus Roizmanbacteria bacterium GW2011_GWC2_37_13</name>
    <dbReference type="NCBI Taxonomy" id="1618486"/>
    <lineage>
        <taxon>Bacteria</taxon>
        <taxon>Candidatus Roizmaniibacteriota</taxon>
    </lineage>
</organism>
<evidence type="ECO:0000313" key="1">
    <source>
        <dbReference type="EMBL" id="KKQ26734.1"/>
    </source>
</evidence>
<evidence type="ECO:0000313" key="2">
    <source>
        <dbReference type="Proteomes" id="UP000034917"/>
    </source>
</evidence>